<dbReference type="AlphaFoldDB" id="A0AA86VTY4"/>
<dbReference type="Proteomes" id="UP001642409">
    <property type="component" value="Unassembled WGS sequence"/>
</dbReference>
<reference evidence="2 3" key="2">
    <citation type="submission" date="2024-07" db="EMBL/GenBank/DDBJ databases">
        <authorList>
            <person name="Akdeniz Z."/>
        </authorList>
    </citation>
    <scope>NUCLEOTIDE SEQUENCE [LARGE SCALE GENOMIC DNA]</scope>
</reference>
<protein>
    <submittedName>
        <fullName evidence="2">Hypothetical_protein</fullName>
    </submittedName>
</protein>
<keyword evidence="3" id="KW-1185">Reference proteome</keyword>
<dbReference type="EMBL" id="CATOUU010001183">
    <property type="protein sequence ID" value="CAI9978118.1"/>
    <property type="molecule type" value="Genomic_DNA"/>
</dbReference>
<organism evidence="1">
    <name type="scientific">Hexamita inflata</name>
    <dbReference type="NCBI Taxonomy" id="28002"/>
    <lineage>
        <taxon>Eukaryota</taxon>
        <taxon>Metamonada</taxon>
        <taxon>Diplomonadida</taxon>
        <taxon>Hexamitidae</taxon>
        <taxon>Hexamitinae</taxon>
        <taxon>Hexamita</taxon>
    </lineage>
</organism>
<name>A0AA86VTY4_9EUKA</name>
<dbReference type="EMBL" id="CAXDID020000128">
    <property type="protein sequence ID" value="CAL6034381.1"/>
    <property type="molecule type" value="Genomic_DNA"/>
</dbReference>
<reference evidence="1" key="1">
    <citation type="submission" date="2023-06" db="EMBL/GenBank/DDBJ databases">
        <authorList>
            <person name="Kurt Z."/>
        </authorList>
    </citation>
    <scope>NUCLEOTIDE SEQUENCE</scope>
</reference>
<sequence>MELFVKVALILVDSWYQLSKRRLSFSILPMTRIEYKQAGCSRTNEIVHCSLLYVHTNSSSPGISRTVIFSREMARQQNSDGFRSLEAPNSVCVARISGGRVIVQCSGNYYIEMATLIQTGVSARRVAYLLGIVLFARYGLERRGVLCPSNIAA</sequence>
<proteinExistence type="predicted"/>
<evidence type="ECO:0000313" key="1">
    <source>
        <dbReference type="EMBL" id="CAI9978118.1"/>
    </source>
</evidence>
<evidence type="ECO:0000313" key="2">
    <source>
        <dbReference type="EMBL" id="CAL6034381.1"/>
    </source>
</evidence>
<accession>A0AA86VTY4</accession>
<gene>
    <name evidence="2" type="ORF">HINF_LOCUS35423</name>
    <name evidence="1" type="ORF">HINF_LOCUS65763</name>
</gene>
<evidence type="ECO:0000313" key="3">
    <source>
        <dbReference type="Proteomes" id="UP001642409"/>
    </source>
</evidence>
<comment type="caution">
    <text evidence="1">The sequence shown here is derived from an EMBL/GenBank/DDBJ whole genome shotgun (WGS) entry which is preliminary data.</text>
</comment>